<dbReference type="Proteomes" id="UP000221024">
    <property type="component" value="Unassembled WGS sequence"/>
</dbReference>
<sequence>MYSTCCSLRRLLYTLSVALLLTVSLSAGSADAQRASGNVGLGGQIGSPSGVTLKFYNAGGPSYDFLGAWDLNEFFFLNAHAQFSQPIRANNVSGLEWFFGPGAFIGVEDDEAALGISGRIGINWMANEYIEFFGQLTPRLNLAPDTDGDFGGGLGLRYYF</sequence>
<feature type="chain" id="PRO_5013803369" evidence="1">
    <location>
        <begin position="30"/>
        <end position="160"/>
    </location>
</feature>
<accession>A0A2H3NQ05</accession>
<reference evidence="2 3" key="1">
    <citation type="submission" date="2017-10" db="EMBL/GenBank/DDBJ databases">
        <title>Draft genome of Longimonas halophila.</title>
        <authorList>
            <person name="Goh K.M."/>
            <person name="Shamsir M.S."/>
            <person name="Lim S.W."/>
        </authorList>
    </citation>
    <scope>NUCLEOTIDE SEQUENCE [LARGE SCALE GENOMIC DNA]</scope>
    <source>
        <strain evidence="2 3">KCTC 42399</strain>
    </source>
</reference>
<proteinExistence type="predicted"/>
<evidence type="ECO:0000313" key="3">
    <source>
        <dbReference type="Proteomes" id="UP000221024"/>
    </source>
</evidence>
<name>A0A2H3NQ05_9BACT</name>
<comment type="caution">
    <text evidence="2">The sequence shown here is derived from an EMBL/GenBank/DDBJ whole genome shotgun (WGS) entry which is preliminary data.</text>
</comment>
<organism evidence="2 3">
    <name type="scientific">Longimonas halophila</name>
    <dbReference type="NCBI Taxonomy" id="1469170"/>
    <lineage>
        <taxon>Bacteria</taxon>
        <taxon>Pseudomonadati</taxon>
        <taxon>Rhodothermota</taxon>
        <taxon>Rhodothermia</taxon>
        <taxon>Rhodothermales</taxon>
        <taxon>Salisaetaceae</taxon>
        <taxon>Longimonas</taxon>
    </lineage>
</organism>
<dbReference type="AlphaFoldDB" id="A0A2H3NQ05"/>
<dbReference type="EMBL" id="PDEP01000001">
    <property type="protein sequence ID" value="PEN09277.1"/>
    <property type="molecule type" value="Genomic_DNA"/>
</dbReference>
<dbReference type="OrthoDB" id="9810810at2"/>
<keyword evidence="1" id="KW-0732">Signal</keyword>
<evidence type="ECO:0000256" key="1">
    <source>
        <dbReference type="SAM" id="SignalP"/>
    </source>
</evidence>
<evidence type="ECO:0000313" key="2">
    <source>
        <dbReference type="EMBL" id="PEN09277.1"/>
    </source>
</evidence>
<keyword evidence="3" id="KW-1185">Reference proteome</keyword>
<gene>
    <name evidence="2" type="ORF">CRI93_00680</name>
</gene>
<protein>
    <submittedName>
        <fullName evidence="2">Uncharacterized protein</fullName>
    </submittedName>
</protein>
<feature type="signal peptide" evidence="1">
    <location>
        <begin position="1"/>
        <end position="29"/>
    </location>
</feature>